<gene>
    <name evidence="12" type="primary">LOC112629713</name>
</gene>
<dbReference type="GO" id="GO:0002227">
    <property type="term" value="P:innate immune response in mucosa"/>
    <property type="evidence" value="ECO:0007669"/>
    <property type="project" value="TreeGrafter"/>
</dbReference>
<evidence type="ECO:0000256" key="1">
    <source>
        <dbReference type="ARBA" id="ARBA00004613"/>
    </source>
</evidence>
<proteinExistence type="inferred from homology"/>
<evidence type="ECO:0000256" key="6">
    <source>
        <dbReference type="ARBA" id="ARBA00022729"/>
    </source>
</evidence>
<evidence type="ECO:0000256" key="2">
    <source>
        <dbReference type="ARBA" id="ARBA00006519"/>
    </source>
</evidence>
<evidence type="ECO:0000256" key="9">
    <source>
        <dbReference type="ARBA" id="ARBA00023157"/>
    </source>
</evidence>
<evidence type="ECO:0000313" key="12">
    <source>
        <dbReference type="Ensembl" id="ENSTGEP00000018445.1"/>
    </source>
</evidence>
<sequence length="94" mass="10366">MRTLTLLSAVLLVALQTWAEPLQATADEMPAQEQPPAGNQDVLIYFSGDESSFLQVPGSMKGLICHCRVLYCLFGEHLGGTCFIHGERYPICCY</sequence>
<dbReference type="GO" id="GO:0005615">
    <property type="term" value="C:extracellular space"/>
    <property type="evidence" value="ECO:0007669"/>
    <property type="project" value="InterPro"/>
</dbReference>
<dbReference type="GeneID" id="112629713"/>
<keyword evidence="6 10" id="KW-0732">Signal</keyword>
<dbReference type="GO" id="GO:0050832">
    <property type="term" value="P:defense response to fungus"/>
    <property type="evidence" value="ECO:0007669"/>
    <property type="project" value="UniProtKB-KW"/>
</dbReference>
<keyword evidence="13" id="KW-1185">Reference proteome</keyword>
<feature type="chain" id="PRO_5034936122" evidence="10">
    <location>
        <begin position="20"/>
        <end position="94"/>
    </location>
</feature>
<evidence type="ECO:0000256" key="4">
    <source>
        <dbReference type="ARBA" id="ARBA00022529"/>
    </source>
</evidence>
<evidence type="ECO:0000256" key="5">
    <source>
        <dbReference type="ARBA" id="ARBA00022577"/>
    </source>
</evidence>
<dbReference type="Ensembl" id="ENSTGET00000021973.1">
    <property type="protein sequence ID" value="ENSTGEP00000018445.1"/>
    <property type="gene ID" value="ENSTGEG00000014874.1"/>
</dbReference>
<keyword evidence="3" id="KW-0964">Secreted</keyword>
<reference evidence="12" key="3">
    <citation type="submission" date="2025-09" db="UniProtKB">
        <authorList>
            <consortium name="Ensembl"/>
        </authorList>
    </citation>
    <scope>IDENTIFICATION</scope>
</reference>
<dbReference type="Pfam" id="PF00879">
    <property type="entry name" value="Defensin_propep"/>
    <property type="match status" value="1"/>
</dbReference>
<dbReference type="RefSeq" id="XP_025249015.1">
    <property type="nucleotide sequence ID" value="XM_025393230.1"/>
</dbReference>
<dbReference type="SUPFAM" id="SSF57392">
    <property type="entry name" value="Defensin-like"/>
    <property type="match status" value="1"/>
</dbReference>
<evidence type="ECO:0000256" key="8">
    <source>
        <dbReference type="ARBA" id="ARBA00023022"/>
    </source>
</evidence>
<dbReference type="GO" id="GO:0061844">
    <property type="term" value="P:antimicrobial humoral immune response mediated by antimicrobial peptide"/>
    <property type="evidence" value="ECO:0007669"/>
    <property type="project" value="TreeGrafter"/>
</dbReference>
<dbReference type="GO" id="GO:0019731">
    <property type="term" value="P:antibacterial humoral response"/>
    <property type="evidence" value="ECO:0007669"/>
    <property type="project" value="TreeGrafter"/>
</dbReference>
<dbReference type="InterPro" id="IPR006081">
    <property type="entry name" value="Alpha-defensin_C"/>
</dbReference>
<reference evidence="12" key="2">
    <citation type="submission" date="2025-08" db="UniProtKB">
        <authorList>
            <consortium name="Ensembl"/>
        </authorList>
    </citation>
    <scope>IDENTIFICATION</scope>
</reference>
<feature type="signal peptide" evidence="10">
    <location>
        <begin position="1"/>
        <end position="19"/>
    </location>
</feature>
<comment type="similarity">
    <text evidence="2">Belongs to the alpha-defensin family.</text>
</comment>
<dbReference type="SMART" id="SM01418">
    <property type="entry name" value="Defensin_propep"/>
    <property type="match status" value="1"/>
</dbReference>
<comment type="subcellular location">
    <subcellularLocation>
        <location evidence="1">Secreted</location>
    </subcellularLocation>
</comment>
<dbReference type="InterPro" id="IPR016327">
    <property type="entry name" value="Alpha-defensin"/>
</dbReference>
<dbReference type="GO" id="GO:0031012">
    <property type="term" value="C:extracellular matrix"/>
    <property type="evidence" value="ECO:0007669"/>
    <property type="project" value="TreeGrafter"/>
</dbReference>
<dbReference type="InterPro" id="IPR002366">
    <property type="entry name" value="Alpha-defensin_N"/>
</dbReference>
<keyword evidence="7" id="KW-0211">Defensin</keyword>
<dbReference type="GO" id="GO:0050830">
    <property type="term" value="P:defense response to Gram-positive bacterium"/>
    <property type="evidence" value="ECO:0007669"/>
    <property type="project" value="TreeGrafter"/>
</dbReference>
<dbReference type="KEGG" id="tge:112629713"/>
<organism evidence="12 13">
    <name type="scientific">Theropithecus gelada</name>
    <name type="common">Gelada baboon</name>
    <dbReference type="NCBI Taxonomy" id="9565"/>
    <lineage>
        <taxon>Eukaryota</taxon>
        <taxon>Metazoa</taxon>
        <taxon>Chordata</taxon>
        <taxon>Craniata</taxon>
        <taxon>Vertebrata</taxon>
        <taxon>Euteleostomi</taxon>
        <taxon>Mammalia</taxon>
        <taxon>Eutheria</taxon>
        <taxon>Euarchontoglires</taxon>
        <taxon>Primates</taxon>
        <taxon>Haplorrhini</taxon>
        <taxon>Catarrhini</taxon>
        <taxon>Cercopithecidae</taxon>
        <taxon>Cercopithecinae</taxon>
        <taxon>Theropithecus</taxon>
    </lineage>
</organism>
<evidence type="ECO:0000256" key="7">
    <source>
        <dbReference type="ARBA" id="ARBA00022940"/>
    </source>
</evidence>
<keyword evidence="5" id="KW-0295">Fungicide</keyword>
<dbReference type="PROSITE" id="PS00269">
    <property type="entry name" value="DEFENSIN"/>
    <property type="match status" value="1"/>
</dbReference>
<keyword evidence="4" id="KW-0929">Antimicrobial</keyword>
<dbReference type="AlphaFoldDB" id="A0A8D2F453"/>
<dbReference type="GO" id="GO:0050829">
    <property type="term" value="P:defense response to Gram-negative bacterium"/>
    <property type="evidence" value="ECO:0007669"/>
    <property type="project" value="TreeGrafter"/>
</dbReference>
<dbReference type="PIRSF" id="PIRSF001875">
    <property type="entry name" value="Alpha-defensin"/>
    <property type="match status" value="1"/>
</dbReference>
<protein>
    <submittedName>
        <fullName evidence="12">Defensin-7</fullName>
    </submittedName>
</protein>
<reference evidence="12" key="1">
    <citation type="submission" date="2018-05" db="EMBL/GenBank/DDBJ databases">
        <title>Whole genome of Theropithecus gelada.</title>
        <authorList>
            <person name="Chiou K.L."/>
            <person name="Snyder-Mackler N."/>
        </authorList>
    </citation>
    <scope>NUCLEOTIDE SEQUENCE [LARGE SCALE GENOMIC DNA]</scope>
</reference>
<dbReference type="Pfam" id="PF00323">
    <property type="entry name" value="Defensin_1"/>
    <property type="match status" value="1"/>
</dbReference>
<feature type="domain" description="Mammalian defensins" evidence="11">
    <location>
        <begin position="65"/>
        <end position="93"/>
    </location>
</feature>
<evidence type="ECO:0000256" key="3">
    <source>
        <dbReference type="ARBA" id="ARBA00022525"/>
    </source>
</evidence>
<dbReference type="GO" id="GO:0071222">
    <property type="term" value="P:cellular response to lipopolysaccharide"/>
    <property type="evidence" value="ECO:0007669"/>
    <property type="project" value="TreeGrafter"/>
</dbReference>
<keyword evidence="8" id="KW-0044">Antibiotic</keyword>
<name>A0A8D2F453_THEGE</name>
<evidence type="ECO:0000259" key="11">
    <source>
        <dbReference type="PROSITE" id="PS00269"/>
    </source>
</evidence>
<dbReference type="PANTHER" id="PTHR11876:SF33">
    <property type="entry name" value="DEFENSIN-7"/>
    <property type="match status" value="1"/>
</dbReference>
<evidence type="ECO:0000313" key="13">
    <source>
        <dbReference type="Proteomes" id="UP000694411"/>
    </source>
</evidence>
<dbReference type="GO" id="GO:0031640">
    <property type="term" value="P:killing of cells of another organism"/>
    <property type="evidence" value="ECO:0007669"/>
    <property type="project" value="UniProtKB-KW"/>
</dbReference>
<evidence type="ECO:0000256" key="10">
    <source>
        <dbReference type="SAM" id="SignalP"/>
    </source>
</evidence>
<accession>A0A8D2F453</accession>
<dbReference type="GO" id="GO:0051673">
    <property type="term" value="P:disruption of plasma membrane integrity in another organism"/>
    <property type="evidence" value="ECO:0007669"/>
    <property type="project" value="TreeGrafter"/>
</dbReference>
<dbReference type="PANTHER" id="PTHR11876">
    <property type="entry name" value="ALPHA-DEFENSIN 1"/>
    <property type="match status" value="1"/>
</dbReference>
<dbReference type="Proteomes" id="UP000694411">
    <property type="component" value="Chromosome 8"/>
</dbReference>
<keyword evidence="9" id="KW-1015">Disulfide bond</keyword>